<proteinExistence type="predicted"/>
<accession>A0A917FDS7</accession>
<comment type="caution">
    <text evidence="1">The sequence shown here is derived from an EMBL/GenBank/DDBJ whole genome shotgun (WGS) entry which is preliminary data.</text>
</comment>
<sequence length="146" mass="15695">MTDASTSASSVQDSVRSMQDQWAAHWAKFQSGAYQPGAFPTPPLPGSWPISGVQAFWLETPMAVTSHLQKFVAGQVQEQMNVFTALAREDGPANLAGRQSAFLQQSAMAWATEWLELASLVQTRAFAALQKPADAPPDASAYPRAA</sequence>
<reference evidence="1" key="1">
    <citation type="journal article" date="2014" name="Int. J. Syst. Evol. Microbiol.">
        <title>Complete genome sequence of Corynebacterium casei LMG S-19264T (=DSM 44701T), isolated from a smear-ripened cheese.</title>
        <authorList>
            <consortium name="US DOE Joint Genome Institute (JGI-PGF)"/>
            <person name="Walter F."/>
            <person name="Albersmeier A."/>
            <person name="Kalinowski J."/>
            <person name="Ruckert C."/>
        </authorList>
    </citation>
    <scope>NUCLEOTIDE SEQUENCE</scope>
    <source>
        <strain evidence="1">CCM 7897</strain>
    </source>
</reference>
<dbReference type="Proteomes" id="UP000606044">
    <property type="component" value="Unassembled WGS sequence"/>
</dbReference>
<organism evidence="1 2">
    <name type="scientific">Azorhizobium oxalatiphilum</name>
    <dbReference type="NCBI Taxonomy" id="980631"/>
    <lineage>
        <taxon>Bacteria</taxon>
        <taxon>Pseudomonadati</taxon>
        <taxon>Pseudomonadota</taxon>
        <taxon>Alphaproteobacteria</taxon>
        <taxon>Hyphomicrobiales</taxon>
        <taxon>Xanthobacteraceae</taxon>
        <taxon>Azorhizobium</taxon>
    </lineage>
</organism>
<dbReference type="AlphaFoldDB" id="A0A917FDS7"/>
<dbReference type="EMBL" id="BMCT01000003">
    <property type="protein sequence ID" value="GGF65753.1"/>
    <property type="molecule type" value="Genomic_DNA"/>
</dbReference>
<protein>
    <recommendedName>
        <fullName evidence="3">Phasin domain-containing protein</fullName>
    </recommendedName>
</protein>
<evidence type="ECO:0000313" key="2">
    <source>
        <dbReference type="Proteomes" id="UP000606044"/>
    </source>
</evidence>
<dbReference type="RefSeq" id="WP_188579294.1">
    <property type="nucleotide sequence ID" value="NZ_BMCT01000003.1"/>
</dbReference>
<name>A0A917FDS7_9HYPH</name>
<reference evidence="1" key="2">
    <citation type="submission" date="2020-09" db="EMBL/GenBank/DDBJ databases">
        <authorList>
            <person name="Sun Q."/>
            <person name="Sedlacek I."/>
        </authorList>
    </citation>
    <scope>NUCLEOTIDE SEQUENCE</scope>
    <source>
        <strain evidence="1">CCM 7897</strain>
    </source>
</reference>
<evidence type="ECO:0000313" key="1">
    <source>
        <dbReference type="EMBL" id="GGF65753.1"/>
    </source>
</evidence>
<keyword evidence="2" id="KW-1185">Reference proteome</keyword>
<gene>
    <name evidence="1" type="ORF">GCM10007301_26830</name>
</gene>
<evidence type="ECO:0008006" key="3">
    <source>
        <dbReference type="Google" id="ProtNLM"/>
    </source>
</evidence>